<protein>
    <recommendedName>
        <fullName evidence="2">DUF4587 domain-containing protein</fullName>
    </recommendedName>
</protein>
<dbReference type="Pfam" id="PF15248">
    <property type="entry name" value="DUF4587"/>
    <property type="match status" value="1"/>
</dbReference>
<feature type="region of interest" description="Disordered" evidence="1">
    <location>
        <begin position="120"/>
        <end position="178"/>
    </location>
</feature>
<evidence type="ECO:0000313" key="3">
    <source>
        <dbReference type="Ensembl" id="ENSECRP00000032261.1"/>
    </source>
</evidence>
<dbReference type="Proteomes" id="UP000694620">
    <property type="component" value="Chromosome 14"/>
</dbReference>
<reference evidence="3" key="3">
    <citation type="submission" date="2025-09" db="UniProtKB">
        <authorList>
            <consortium name="Ensembl"/>
        </authorList>
    </citation>
    <scope>IDENTIFICATION</scope>
</reference>
<reference evidence="3" key="1">
    <citation type="submission" date="2021-06" db="EMBL/GenBank/DDBJ databases">
        <authorList>
            <consortium name="Wellcome Sanger Institute Data Sharing"/>
        </authorList>
    </citation>
    <scope>NUCLEOTIDE SEQUENCE [LARGE SCALE GENOMIC DNA]</scope>
</reference>
<dbReference type="InterPro" id="IPR027904">
    <property type="entry name" value="DUF4587"/>
</dbReference>
<dbReference type="GeneTree" id="ENSGT00940000168169"/>
<organism evidence="3 4">
    <name type="scientific">Erpetoichthys calabaricus</name>
    <name type="common">Rope fish</name>
    <name type="synonym">Calamoichthys calabaricus</name>
    <dbReference type="NCBI Taxonomy" id="27687"/>
    <lineage>
        <taxon>Eukaryota</taxon>
        <taxon>Metazoa</taxon>
        <taxon>Chordata</taxon>
        <taxon>Craniata</taxon>
        <taxon>Vertebrata</taxon>
        <taxon>Euteleostomi</taxon>
        <taxon>Actinopterygii</taxon>
        <taxon>Polypteriformes</taxon>
        <taxon>Polypteridae</taxon>
        <taxon>Erpetoichthys</taxon>
    </lineage>
</organism>
<dbReference type="AlphaFoldDB" id="A0A8C4XHF1"/>
<name>A0A8C4XHF1_ERPCA</name>
<gene>
    <name evidence="3" type="primary">LOC114665419</name>
</gene>
<dbReference type="InterPro" id="IPR038915">
    <property type="entry name" value="PRR29-like"/>
</dbReference>
<evidence type="ECO:0000259" key="2">
    <source>
        <dbReference type="Pfam" id="PF15248"/>
    </source>
</evidence>
<proteinExistence type="predicted"/>
<evidence type="ECO:0000256" key="1">
    <source>
        <dbReference type="SAM" id="MobiDB-lite"/>
    </source>
</evidence>
<keyword evidence="4" id="KW-1185">Reference proteome</keyword>
<accession>A0A8C4XHF1</accession>
<dbReference type="PANTHER" id="PTHR28604">
    <property type="match status" value="1"/>
</dbReference>
<reference evidence="3" key="2">
    <citation type="submission" date="2025-08" db="UniProtKB">
        <authorList>
            <consortium name="Ensembl"/>
        </authorList>
    </citation>
    <scope>IDENTIFICATION</scope>
</reference>
<dbReference type="PANTHER" id="PTHR28604:SF1">
    <property type="entry name" value="PROLINE-RICH PROTEIN 29"/>
    <property type="match status" value="1"/>
</dbReference>
<evidence type="ECO:0000313" key="4">
    <source>
        <dbReference type="Proteomes" id="UP000694620"/>
    </source>
</evidence>
<dbReference type="Ensembl" id="ENSECRT00000032983.1">
    <property type="protein sequence ID" value="ENSECRP00000032261.1"/>
    <property type="gene ID" value="ENSECRG00000021875.1"/>
</dbReference>
<feature type="domain" description="DUF4587" evidence="2">
    <location>
        <begin position="40"/>
        <end position="104"/>
    </location>
</feature>
<sequence length="178" mass="20023">MAFGGQQGEWWRSDAEVPQQPTTIIQQFPPAMPPAAYPFRPGQVKEDLLELMMLQNAQMHQLIMNNMTMSALHSFGYTAAPPVEPPRVPVIIEEEPEPVYHHHYQPVPFPAYPAWQQPWRPAKTQPEAAVRHMNQDSPATTNRDRKAVPPPPPPSATRTVGADIPPASEYYDVTEGRL</sequence>